<reference evidence="2 3" key="1">
    <citation type="submission" date="2020-09" db="EMBL/GenBank/DDBJ databases">
        <title>Biosynthesis of the nuclear factor of activated T cells inhibitor NFAT-133 and its congeners in Streptomyces pactum.</title>
        <authorList>
            <person name="Zhou W."/>
            <person name="Posri P."/>
            <person name="Abugrain M.E."/>
            <person name="Weisberg A.J."/>
            <person name="Chang J.H."/>
            <person name="Mahmud T."/>
        </authorList>
    </citation>
    <scope>NUCLEOTIDE SEQUENCE [LARGE SCALE GENOMIC DNA]</scope>
    <source>
        <strain evidence="2 3">ATCC 27456</strain>
    </source>
</reference>
<name>A0ABS0NI52_9ACTN</name>
<feature type="region of interest" description="Disordered" evidence="1">
    <location>
        <begin position="1"/>
        <end position="101"/>
    </location>
</feature>
<keyword evidence="3" id="KW-1185">Reference proteome</keyword>
<accession>A0ABS0NI52</accession>
<evidence type="ECO:0000256" key="1">
    <source>
        <dbReference type="SAM" id="MobiDB-lite"/>
    </source>
</evidence>
<sequence length="101" mass="9833">MAASAQLLLTALSKPTVPGPTADGHGSQDGADGREPDLLAGVPYPDAGLDGAGSATGMETPLTSEPPLATELPLTSEPPLAAGLPLTSEPTAAVRDPGAGH</sequence>
<evidence type="ECO:0000313" key="2">
    <source>
        <dbReference type="EMBL" id="MBH5334870.1"/>
    </source>
</evidence>
<gene>
    <name evidence="2" type="ORF">IHE55_08720</name>
</gene>
<proteinExistence type="predicted"/>
<dbReference type="EMBL" id="JACYXC010000001">
    <property type="protein sequence ID" value="MBH5334870.1"/>
    <property type="molecule type" value="Genomic_DNA"/>
</dbReference>
<dbReference type="RefSeq" id="WP_197988507.1">
    <property type="nucleotide sequence ID" value="NZ_JACYXC010000001.1"/>
</dbReference>
<dbReference type="Proteomes" id="UP000807371">
    <property type="component" value="Unassembled WGS sequence"/>
</dbReference>
<organism evidence="2 3">
    <name type="scientific">Streptomyces pactum</name>
    <dbReference type="NCBI Taxonomy" id="68249"/>
    <lineage>
        <taxon>Bacteria</taxon>
        <taxon>Bacillati</taxon>
        <taxon>Actinomycetota</taxon>
        <taxon>Actinomycetes</taxon>
        <taxon>Kitasatosporales</taxon>
        <taxon>Streptomycetaceae</taxon>
        <taxon>Streptomyces</taxon>
    </lineage>
</organism>
<feature type="compositionally biased region" description="Low complexity" evidence="1">
    <location>
        <begin position="1"/>
        <end position="13"/>
    </location>
</feature>
<evidence type="ECO:0000313" key="3">
    <source>
        <dbReference type="Proteomes" id="UP000807371"/>
    </source>
</evidence>
<comment type="caution">
    <text evidence="2">The sequence shown here is derived from an EMBL/GenBank/DDBJ whole genome shotgun (WGS) entry which is preliminary data.</text>
</comment>
<protein>
    <submittedName>
        <fullName evidence="2">Uncharacterized protein</fullName>
    </submittedName>
</protein>